<dbReference type="InterPro" id="IPR032528">
    <property type="entry name" value="Ribosom_S30AE_C"/>
</dbReference>
<dbReference type="InterPro" id="IPR050574">
    <property type="entry name" value="HPF/YfiA_ribosome-assoc"/>
</dbReference>
<evidence type="ECO:0000256" key="1">
    <source>
        <dbReference type="ARBA" id="ARBA00022845"/>
    </source>
</evidence>
<keyword evidence="1 2" id="KW-0810">Translation regulation</keyword>
<name>A0A7V0N0K0_UNCAE</name>
<dbReference type="InterPro" id="IPR034694">
    <property type="entry name" value="HPF_long/plastid"/>
</dbReference>
<protein>
    <recommendedName>
        <fullName evidence="2">Ribosome hibernation promoting factor</fullName>
        <shortName evidence="2">HPF</shortName>
    </recommendedName>
</protein>
<comment type="subunit">
    <text evidence="2">Interacts with 100S ribosomes.</text>
</comment>
<dbReference type="SUPFAM" id="SSF69754">
    <property type="entry name" value="Ribosome binding protein Y (YfiA homologue)"/>
    <property type="match status" value="1"/>
</dbReference>
<dbReference type="HAMAP" id="MF_00839">
    <property type="entry name" value="HPF"/>
    <property type="match status" value="1"/>
</dbReference>
<dbReference type="EMBL" id="DRBC01000164">
    <property type="protein sequence ID" value="HDN84667.1"/>
    <property type="molecule type" value="Genomic_DNA"/>
</dbReference>
<dbReference type="Proteomes" id="UP000885660">
    <property type="component" value="Unassembled WGS sequence"/>
</dbReference>
<evidence type="ECO:0000313" key="4">
    <source>
        <dbReference type="EMBL" id="HDN84667.1"/>
    </source>
</evidence>
<dbReference type="Pfam" id="PF02482">
    <property type="entry name" value="Ribosomal_S30AE"/>
    <property type="match status" value="1"/>
</dbReference>
<comment type="similarity">
    <text evidence="2">Belongs to the HPF/YfiA ribosome-associated protein family. Long HPF subfamily.</text>
</comment>
<dbReference type="NCBIfam" id="TIGR00741">
    <property type="entry name" value="yfiA"/>
    <property type="match status" value="1"/>
</dbReference>
<dbReference type="GO" id="GO:0045900">
    <property type="term" value="P:negative regulation of translational elongation"/>
    <property type="evidence" value="ECO:0007669"/>
    <property type="project" value="TreeGrafter"/>
</dbReference>
<comment type="subcellular location">
    <subcellularLocation>
        <location evidence="2">Cytoplasm</location>
    </subcellularLocation>
</comment>
<dbReference type="InterPro" id="IPR038416">
    <property type="entry name" value="Ribosom_S30AE_C_sf"/>
</dbReference>
<evidence type="ECO:0000256" key="2">
    <source>
        <dbReference type="HAMAP-Rule" id="MF_00839"/>
    </source>
</evidence>
<dbReference type="GO" id="GO:0043024">
    <property type="term" value="F:ribosomal small subunit binding"/>
    <property type="evidence" value="ECO:0007669"/>
    <property type="project" value="TreeGrafter"/>
</dbReference>
<dbReference type="PANTHER" id="PTHR33231:SF1">
    <property type="entry name" value="30S RIBOSOMAL PROTEIN"/>
    <property type="match status" value="1"/>
</dbReference>
<reference evidence="4" key="1">
    <citation type="journal article" date="2020" name="mSystems">
        <title>Genome- and Community-Level Interaction Insights into Carbon Utilization and Element Cycling Functions of Hydrothermarchaeota in Hydrothermal Sediment.</title>
        <authorList>
            <person name="Zhou Z."/>
            <person name="Liu Y."/>
            <person name="Xu W."/>
            <person name="Pan J."/>
            <person name="Luo Z.H."/>
            <person name="Li M."/>
        </authorList>
    </citation>
    <scope>NUCLEOTIDE SEQUENCE [LARGE SCALE GENOMIC DNA]</scope>
    <source>
        <strain evidence="4">HyVt-219</strain>
    </source>
</reference>
<organism evidence="4">
    <name type="scientific">Aerophobetes bacterium</name>
    <dbReference type="NCBI Taxonomy" id="2030807"/>
    <lineage>
        <taxon>Bacteria</taxon>
        <taxon>Candidatus Aerophobota</taxon>
    </lineage>
</organism>
<dbReference type="Pfam" id="PF16321">
    <property type="entry name" value="Ribosom_S30AE_C"/>
    <property type="match status" value="1"/>
</dbReference>
<dbReference type="GO" id="GO:0022627">
    <property type="term" value="C:cytosolic small ribosomal subunit"/>
    <property type="evidence" value="ECO:0007669"/>
    <property type="project" value="TreeGrafter"/>
</dbReference>
<sequence length="176" mass="20077">MKVEINGIKISMTKDIEDFIQKKIKKLNRYFKGIISCYVILKSEKTGYETEITLTAKGLRINGRGNAADLYSSVEDAIDKVVRQSKKYKEKRKSHRVTVGAKNPRLEMQVGGEETEDRPAVVKVKRELAKPMSVDEAVMQLNLSKDNFFVFLNAETNNVNVIYRREDGTFGLIEPE</sequence>
<comment type="caution">
    <text evidence="4">The sequence shown here is derived from an EMBL/GenBank/DDBJ whole genome shotgun (WGS) entry which is preliminary data.</text>
</comment>
<dbReference type="Gene3D" id="3.30.505.50">
    <property type="entry name" value="Sigma 54 modulation/S30EA ribosomal protein, C-terminal domain"/>
    <property type="match status" value="1"/>
</dbReference>
<dbReference type="InterPro" id="IPR036567">
    <property type="entry name" value="RHF-like"/>
</dbReference>
<proteinExistence type="inferred from homology"/>
<feature type="domain" description="Sigma 54 modulation/S30EA ribosomal protein C-terminal" evidence="3">
    <location>
        <begin position="117"/>
        <end position="172"/>
    </location>
</feature>
<evidence type="ECO:0000259" key="3">
    <source>
        <dbReference type="Pfam" id="PF16321"/>
    </source>
</evidence>
<gene>
    <name evidence="4" type="primary">raiA</name>
    <name evidence="2" type="synonym">hpf</name>
    <name evidence="4" type="ORF">ENG47_02760</name>
</gene>
<dbReference type="AlphaFoldDB" id="A0A7V0N0K0"/>
<dbReference type="InterPro" id="IPR003489">
    <property type="entry name" value="RHF/RaiA"/>
</dbReference>
<comment type="function">
    <text evidence="2">Required for dimerization of active 70S ribosomes into 100S ribosomes in stationary phase; 100S ribosomes are translationally inactive and sometimes present during exponential growth.</text>
</comment>
<dbReference type="PANTHER" id="PTHR33231">
    <property type="entry name" value="30S RIBOSOMAL PROTEIN"/>
    <property type="match status" value="1"/>
</dbReference>
<accession>A0A7V0N0K0</accession>
<dbReference type="Gene3D" id="3.30.160.100">
    <property type="entry name" value="Ribosome hibernation promotion factor-like"/>
    <property type="match status" value="1"/>
</dbReference>
<dbReference type="CDD" id="cd00552">
    <property type="entry name" value="RaiA"/>
    <property type="match status" value="1"/>
</dbReference>
<keyword evidence="2" id="KW-0963">Cytoplasm</keyword>